<keyword evidence="2" id="KW-1185">Reference proteome</keyword>
<dbReference type="Pfam" id="PF14960">
    <property type="entry name" value="ATP_synth_reg"/>
    <property type="match status" value="1"/>
</dbReference>
<evidence type="ECO:0000313" key="2">
    <source>
        <dbReference type="Proteomes" id="UP000645828"/>
    </source>
</evidence>
<dbReference type="EMBL" id="CAJHUB010000754">
    <property type="protein sequence ID" value="CAD7681902.1"/>
    <property type="molecule type" value="Genomic_DNA"/>
</dbReference>
<dbReference type="Proteomes" id="UP000645828">
    <property type="component" value="Unassembled WGS sequence"/>
</dbReference>
<reference evidence="1" key="1">
    <citation type="submission" date="2020-12" db="EMBL/GenBank/DDBJ databases">
        <authorList>
            <consortium name="Molecular Ecology Group"/>
        </authorList>
    </citation>
    <scope>NUCLEOTIDE SEQUENCE</scope>
    <source>
        <strain evidence="1">TBG_1078</strain>
    </source>
</reference>
<evidence type="ECO:0000313" key="1">
    <source>
        <dbReference type="EMBL" id="CAD7681902.1"/>
    </source>
</evidence>
<gene>
    <name evidence="1" type="ORF">NYPRO_LOCUS14694</name>
</gene>
<comment type="caution">
    <text evidence="1">The sequence shown here is derived from an EMBL/GenBank/DDBJ whole genome shotgun (WGS) entry which is preliminary data.</text>
</comment>
<dbReference type="AlphaFoldDB" id="A0A811Z0N8"/>
<organism evidence="1 2">
    <name type="scientific">Nyctereutes procyonoides</name>
    <name type="common">Raccoon dog</name>
    <name type="synonym">Canis procyonoides</name>
    <dbReference type="NCBI Taxonomy" id="34880"/>
    <lineage>
        <taxon>Eukaryota</taxon>
        <taxon>Metazoa</taxon>
        <taxon>Chordata</taxon>
        <taxon>Craniata</taxon>
        <taxon>Vertebrata</taxon>
        <taxon>Euteleostomi</taxon>
        <taxon>Mammalia</taxon>
        <taxon>Eutheria</taxon>
        <taxon>Laurasiatheria</taxon>
        <taxon>Carnivora</taxon>
        <taxon>Caniformia</taxon>
        <taxon>Canidae</taxon>
        <taxon>Nyctereutes</taxon>
    </lineage>
</organism>
<proteinExistence type="predicted"/>
<protein>
    <submittedName>
        <fullName evidence="1">(raccoon dog) hypothetical protein</fullName>
    </submittedName>
</protein>
<dbReference type="InterPro" id="IPR009125">
    <property type="entry name" value="ATPMK"/>
</dbReference>
<accession>A0A811Z0N8</accession>
<sequence>MPNSISLVSKNISTLMHRMNCVLDTYRGIAFMFLYFKVRGEKPTPAIRAKSMNF</sequence>
<name>A0A811Z0N8_NYCPR</name>